<dbReference type="FunFam" id="2.30.29.230:FF:000003">
    <property type="entry name" value="Uncharacterized protein, isoform C"/>
    <property type="match status" value="1"/>
</dbReference>
<reference evidence="6" key="1">
    <citation type="submission" date="2021-03" db="EMBL/GenBank/DDBJ databases">
        <title>Chromosome level genome of the anhydrobiotic midge Polypedilum vanderplanki.</title>
        <authorList>
            <person name="Yoshida Y."/>
            <person name="Kikawada T."/>
            <person name="Gusev O."/>
        </authorList>
    </citation>
    <scope>NUCLEOTIDE SEQUENCE</scope>
    <source>
        <strain evidence="6">NIAS01</strain>
        <tissue evidence="6">Whole body or cell culture</tissue>
    </source>
</reference>
<evidence type="ECO:0000259" key="5">
    <source>
        <dbReference type="PROSITE" id="PS50826"/>
    </source>
</evidence>
<feature type="domain" description="Rab-GAP TBC" evidence="4">
    <location>
        <begin position="608"/>
        <end position="1008"/>
    </location>
</feature>
<feature type="region of interest" description="Disordered" evidence="3">
    <location>
        <begin position="734"/>
        <end position="758"/>
    </location>
</feature>
<dbReference type="Gene3D" id="1.10.472.80">
    <property type="entry name" value="Ypt/Rab-GAP domain of gyp1p, domain 3"/>
    <property type="match status" value="1"/>
</dbReference>
<dbReference type="SUPFAM" id="SSF47923">
    <property type="entry name" value="Ypt/Rab-GAP domain of gyp1p"/>
    <property type="match status" value="2"/>
</dbReference>
<feature type="compositionally biased region" description="Polar residues" evidence="3">
    <location>
        <begin position="749"/>
        <end position="758"/>
    </location>
</feature>
<dbReference type="SMART" id="SM00593">
    <property type="entry name" value="RUN"/>
    <property type="match status" value="1"/>
</dbReference>
<evidence type="ECO:0008006" key="8">
    <source>
        <dbReference type="Google" id="ProtNLM"/>
    </source>
</evidence>
<dbReference type="Gene3D" id="2.30.29.230">
    <property type="match status" value="1"/>
</dbReference>
<name>A0A9J6BW96_POLVA</name>
<comment type="caution">
    <text evidence="6">The sequence shown here is derived from an EMBL/GenBank/DDBJ whole genome shotgun (WGS) entry which is preliminary data.</text>
</comment>
<keyword evidence="7" id="KW-1185">Reference proteome</keyword>
<dbReference type="PROSITE" id="PS50086">
    <property type="entry name" value="TBC_RABGAP"/>
    <property type="match status" value="1"/>
</dbReference>
<protein>
    <recommendedName>
        <fullName evidence="8">Small G protein signaling modulator 2</fullName>
    </recommendedName>
</protein>
<dbReference type="Gene3D" id="1.20.58.900">
    <property type="match status" value="1"/>
</dbReference>
<dbReference type="GO" id="GO:0005096">
    <property type="term" value="F:GTPase activator activity"/>
    <property type="evidence" value="ECO:0007669"/>
    <property type="project" value="UniProtKB-KW"/>
</dbReference>
<dbReference type="InterPro" id="IPR021935">
    <property type="entry name" value="SGSM1/2_RBD"/>
</dbReference>
<dbReference type="GO" id="GO:0031410">
    <property type="term" value="C:cytoplasmic vesicle"/>
    <property type="evidence" value="ECO:0007669"/>
    <property type="project" value="UniProtKB-ARBA"/>
</dbReference>
<dbReference type="PROSITE" id="PS50826">
    <property type="entry name" value="RUN"/>
    <property type="match status" value="1"/>
</dbReference>
<keyword evidence="1" id="KW-0343">GTPase activation</keyword>
<evidence type="ECO:0000256" key="1">
    <source>
        <dbReference type="ARBA" id="ARBA00022468"/>
    </source>
</evidence>
<evidence type="ECO:0000313" key="7">
    <source>
        <dbReference type="Proteomes" id="UP001107558"/>
    </source>
</evidence>
<dbReference type="InterPro" id="IPR004012">
    <property type="entry name" value="Run_dom"/>
</dbReference>
<dbReference type="FunFam" id="1.10.8.270:FF:000064">
    <property type="entry name" value="Small G protein-signaling modulator 1b"/>
    <property type="match status" value="1"/>
</dbReference>
<feature type="compositionally biased region" description="Low complexity" evidence="3">
    <location>
        <begin position="103"/>
        <end position="134"/>
    </location>
</feature>
<dbReference type="PANTHER" id="PTHR22957:SF502">
    <property type="entry name" value="SMALL G PROTEIN SIGNALING MODULATOR 2-RELATED"/>
    <property type="match status" value="1"/>
</dbReference>
<dbReference type="AlphaFoldDB" id="A0A9J6BW96"/>
<dbReference type="OrthoDB" id="10264062at2759"/>
<evidence type="ECO:0000256" key="3">
    <source>
        <dbReference type="SAM" id="MobiDB-lite"/>
    </source>
</evidence>
<feature type="region of interest" description="Disordered" evidence="3">
    <location>
        <begin position="98"/>
        <end position="134"/>
    </location>
</feature>
<comment type="similarity">
    <text evidence="2">Belongs to the RUTBC family.</text>
</comment>
<dbReference type="Pfam" id="PF12068">
    <property type="entry name" value="PH_RBD"/>
    <property type="match status" value="1"/>
</dbReference>
<dbReference type="PANTHER" id="PTHR22957">
    <property type="entry name" value="TBC1 DOMAIN FAMILY MEMBER GTPASE-ACTIVATING PROTEIN"/>
    <property type="match status" value="1"/>
</dbReference>
<feature type="domain" description="RUN" evidence="5">
    <location>
        <begin position="37"/>
        <end position="207"/>
    </location>
</feature>
<dbReference type="FunFam" id="1.10.472.80:FF:000004">
    <property type="entry name" value="Small G protein signaling modulator 1"/>
    <property type="match status" value="1"/>
</dbReference>
<dbReference type="SUPFAM" id="SSF140741">
    <property type="entry name" value="RUN domain-like"/>
    <property type="match status" value="1"/>
</dbReference>
<dbReference type="Proteomes" id="UP001107558">
    <property type="component" value="Chromosome 3"/>
</dbReference>
<dbReference type="Pfam" id="PF02759">
    <property type="entry name" value="RUN"/>
    <property type="match status" value="1"/>
</dbReference>
<dbReference type="InterPro" id="IPR000195">
    <property type="entry name" value="Rab-GAP-TBC_dom"/>
</dbReference>
<gene>
    <name evidence="6" type="ORF">PVAND_004158</name>
</gene>
<evidence type="ECO:0000259" key="4">
    <source>
        <dbReference type="PROSITE" id="PS50086"/>
    </source>
</evidence>
<evidence type="ECO:0000256" key="2">
    <source>
        <dbReference type="ARBA" id="ARBA00034124"/>
    </source>
</evidence>
<sequence length="1075" mass="120842">MLGQSTSDIEMKERLIANVKKEVKQIMEESVTKKFVHEDSSTVVSLCGAVEACLSQGLRRRALGLFKTSSTTALLHKISNQCDEAAYVSKKIHEIEATDPSKRSSSSSDSIIKPPILTKKGSSSSVGGTSSTNASGVVNSTPTIKYLWIRIALYEKKLARIIDHLVTNANRYYDKDALVADPDYGSILSSLLVGPCALEYTRAKTNDHFWTDPTANDLVQRHIIPSQSTPQATRRPMLNIKRIHTSSTDDSGISTYKSSSPASTAKDYVESLHQNSRATLLYGKNNVLVHPKDVAEPMPGYLSLHQSIASLTIKWTPNQLMNGYNEQSLPSSAGSIVSASDVDKSFYWAYVMNINVDDIVYVHCHQNRSSEETSGTIILVGHDGVQRPPIHFPEGGHMAQFLSCLETGLLPNGQLDPPIWSHKGIGRIFPWPAKSRRRIGGLPSLLENNDEMPIDYVFRVVNKSNPEEFLATHSIMEIGRTSPYRRHLSSCSTNESSDCSSKSISLDLVENTSGQQQQQHQTNQVTSIALVCTTMKRQIISRAFYGWLAYCRHLSTVRTHLSGLVHGRITPDIGADNGLTKERWRELHDENGVVSQESEVYRLVYYGTVSHEIRKEVWPYLLGHYTFGMTPSERKELDENTRHYYETTMSEWLAVEAIVRQLDKEKTAHAVAKLSSGGSASDSKVKSNGVDVDVEMENEVFEENGFSDLSDPEVEDEKTAKHENAMEIYEAEQKDETLTAPPVGPNLELKSSPSNSSYETVGTDFVDYVDKENFPMSPKLTNLTAVIVTDASIDMTNLPQSDSNSIAFDEINGTRDNLETVNEELSPNSLDALQEPKSSCVSPASSNGGIYSSEMLENFGLNLHRIEKDVQRCDRNFWYFANDNLDKLRNVITTYVYEHLDIGYMQGMCDLLAPLLVIFDDESLSYGCFCRLMERMIENFPNGGAMDMHFANMRSLIQILDSEMYDLMHAHGDYTHFYFCYRWFLLDFKRELLYADVFAVWECIWSAKHVSSGHFVLFLALALLENYRDIILSNSMDFTDIIKFFNEMAERHNVSQILKTARNLVLQLQTLIENK</sequence>
<dbReference type="CDD" id="cd15784">
    <property type="entry name" value="PH_RUTBC"/>
    <property type="match status" value="1"/>
</dbReference>
<dbReference type="InterPro" id="IPR035969">
    <property type="entry name" value="Rab-GAP_TBC_sf"/>
</dbReference>
<dbReference type="SMART" id="SM00164">
    <property type="entry name" value="TBC"/>
    <property type="match status" value="1"/>
</dbReference>
<dbReference type="Pfam" id="PF00566">
    <property type="entry name" value="RabGAP-TBC"/>
    <property type="match status" value="1"/>
</dbReference>
<accession>A0A9J6BW96</accession>
<evidence type="ECO:0000313" key="6">
    <source>
        <dbReference type="EMBL" id="KAG5674175.1"/>
    </source>
</evidence>
<proteinExistence type="inferred from homology"/>
<dbReference type="CDD" id="cd17687">
    <property type="entry name" value="RUN_SGSM1_like"/>
    <property type="match status" value="1"/>
</dbReference>
<dbReference type="InterPro" id="IPR037213">
    <property type="entry name" value="Run_dom_sf"/>
</dbReference>
<dbReference type="Gene3D" id="1.10.8.270">
    <property type="entry name" value="putative rabgap domain of human tbc1 domain family member 14 like domains"/>
    <property type="match status" value="1"/>
</dbReference>
<dbReference type="EMBL" id="JADBJN010000003">
    <property type="protein sequence ID" value="KAG5674175.1"/>
    <property type="molecule type" value="Genomic_DNA"/>
</dbReference>
<dbReference type="InterPro" id="IPR037745">
    <property type="entry name" value="SGSM1/2"/>
</dbReference>
<organism evidence="6 7">
    <name type="scientific">Polypedilum vanderplanki</name>
    <name type="common">Sleeping chironomid midge</name>
    <dbReference type="NCBI Taxonomy" id="319348"/>
    <lineage>
        <taxon>Eukaryota</taxon>
        <taxon>Metazoa</taxon>
        <taxon>Ecdysozoa</taxon>
        <taxon>Arthropoda</taxon>
        <taxon>Hexapoda</taxon>
        <taxon>Insecta</taxon>
        <taxon>Pterygota</taxon>
        <taxon>Neoptera</taxon>
        <taxon>Endopterygota</taxon>
        <taxon>Diptera</taxon>
        <taxon>Nematocera</taxon>
        <taxon>Chironomoidea</taxon>
        <taxon>Chironomidae</taxon>
        <taxon>Chironominae</taxon>
        <taxon>Polypedilum</taxon>
        <taxon>Polypedilum</taxon>
    </lineage>
</organism>